<keyword evidence="1" id="KW-0812">Transmembrane</keyword>
<sequence>MRSSEHGDAVIRWLRPRATTVPILRSRGPVSLQIYIAAREKRLVWRSAKHFLLLEKPGVPHQAPADSPWTARGLRVVDEYWPVLVGLSILYLAAVPVTWWLINVRRGTASGPLSMAAAWALLAIIALFFVVFVSAAMRDCFRTMLPRDPVAYRGGMAVDEMRTQHWSVQICHTLDSASLRRDLNLLLSQSSLDGRLLVLERGITTSDACETVLTSPYAGQLVTGPRALLLSRDASWRVTLPDLPERFWQWGRYAVYYVWSVLLVTVSAFLARVVADVEAAACADGDCSGRPVTYWDALYWLLSRLVSGDPEGMSAATASIRIVGLLATAAGMVLLAGLLVNSSTTAINRRLTAPEVAGSPDGLVALNEPPAIERPADTDSRRAGRPAAVVSAATALMCSMAIGVYLGSRLRDRA</sequence>
<gene>
    <name evidence="2" type="ORF">Aco03nite_102600</name>
</gene>
<feature type="transmembrane region" description="Helical" evidence="1">
    <location>
        <begin position="254"/>
        <end position="275"/>
    </location>
</feature>
<evidence type="ECO:0000313" key="2">
    <source>
        <dbReference type="EMBL" id="GID61856.1"/>
    </source>
</evidence>
<dbReference type="EMBL" id="BOMG01000142">
    <property type="protein sequence ID" value="GID61856.1"/>
    <property type="molecule type" value="Genomic_DNA"/>
</dbReference>
<feature type="transmembrane region" description="Helical" evidence="1">
    <location>
        <begin position="387"/>
        <end position="406"/>
    </location>
</feature>
<comment type="caution">
    <text evidence="2">The sequence shown here is derived from an EMBL/GenBank/DDBJ whole genome shotgun (WGS) entry which is preliminary data.</text>
</comment>
<feature type="transmembrane region" description="Helical" evidence="1">
    <location>
        <begin position="80"/>
        <end position="102"/>
    </location>
</feature>
<keyword evidence="3" id="KW-1185">Reference proteome</keyword>
<proteinExistence type="predicted"/>
<evidence type="ECO:0000313" key="3">
    <source>
        <dbReference type="Proteomes" id="UP000612282"/>
    </source>
</evidence>
<dbReference type="Proteomes" id="UP000612282">
    <property type="component" value="Unassembled WGS sequence"/>
</dbReference>
<organism evidence="2 3">
    <name type="scientific">Actinoplanes couchii</name>
    <dbReference type="NCBI Taxonomy" id="403638"/>
    <lineage>
        <taxon>Bacteria</taxon>
        <taxon>Bacillati</taxon>
        <taxon>Actinomycetota</taxon>
        <taxon>Actinomycetes</taxon>
        <taxon>Micromonosporales</taxon>
        <taxon>Micromonosporaceae</taxon>
        <taxon>Actinoplanes</taxon>
    </lineage>
</organism>
<protein>
    <submittedName>
        <fullName evidence="2">Uncharacterized protein</fullName>
    </submittedName>
</protein>
<reference evidence="2 3" key="1">
    <citation type="submission" date="2021-01" db="EMBL/GenBank/DDBJ databases">
        <title>Whole genome shotgun sequence of Actinoplanes couchii NBRC 106145.</title>
        <authorList>
            <person name="Komaki H."/>
            <person name="Tamura T."/>
        </authorList>
    </citation>
    <scope>NUCLEOTIDE SEQUENCE [LARGE SCALE GENOMIC DNA]</scope>
    <source>
        <strain evidence="2 3">NBRC 106145</strain>
    </source>
</reference>
<accession>A0ABQ3XTL5</accession>
<keyword evidence="1" id="KW-0472">Membrane</keyword>
<name>A0ABQ3XTL5_9ACTN</name>
<feature type="transmembrane region" description="Helical" evidence="1">
    <location>
        <begin position="318"/>
        <end position="340"/>
    </location>
</feature>
<evidence type="ECO:0000256" key="1">
    <source>
        <dbReference type="SAM" id="Phobius"/>
    </source>
</evidence>
<feature type="transmembrane region" description="Helical" evidence="1">
    <location>
        <begin position="114"/>
        <end position="137"/>
    </location>
</feature>
<keyword evidence="1" id="KW-1133">Transmembrane helix</keyword>